<organism evidence="1 2">
    <name type="scientific">Abeliophyllum distichum</name>
    <dbReference type="NCBI Taxonomy" id="126358"/>
    <lineage>
        <taxon>Eukaryota</taxon>
        <taxon>Viridiplantae</taxon>
        <taxon>Streptophyta</taxon>
        <taxon>Embryophyta</taxon>
        <taxon>Tracheophyta</taxon>
        <taxon>Spermatophyta</taxon>
        <taxon>Magnoliopsida</taxon>
        <taxon>eudicotyledons</taxon>
        <taxon>Gunneridae</taxon>
        <taxon>Pentapetalae</taxon>
        <taxon>asterids</taxon>
        <taxon>lamiids</taxon>
        <taxon>Lamiales</taxon>
        <taxon>Oleaceae</taxon>
        <taxon>Forsythieae</taxon>
        <taxon>Abeliophyllum</taxon>
    </lineage>
</organism>
<dbReference type="EMBL" id="JBFOLK010000008">
    <property type="protein sequence ID" value="KAL2491850.1"/>
    <property type="molecule type" value="Genomic_DNA"/>
</dbReference>
<comment type="caution">
    <text evidence="1">The sequence shown here is derived from an EMBL/GenBank/DDBJ whole genome shotgun (WGS) entry which is preliminary data.</text>
</comment>
<proteinExistence type="predicted"/>
<sequence>MPEEVGQVDHPKYYKSHRIISYPMMWCFVLKDLIVLLDKENKIKLETRENLTVSCSMVSFGSFDPIPISSEGQTFTFTYDAGKSLFDVIEFGHQILEGAILVELKIDG</sequence>
<name>A0ABD1RTV2_9LAMI</name>
<evidence type="ECO:0000313" key="2">
    <source>
        <dbReference type="Proteomes" id="UP001604336"/>
    </source>
</evidence>
<accession>A0ABD1RTV2</accession>
<dbReference type="AlphaFoldDB" id="A0ABD1RTV2"/>
<protein>
    <submittedName>
        <fullName evidence="1">Cornifin domain-containing protein</fullName>
    </submittedName>
</protein>
<gene>
    <name evidence="1" type="ORF">Adt_27478</name>
</gene>
<keyword evidence="2" id="KW-1185">Reference proteome</keyword>
<dbReference type="Proteomes" id="UP001604336">
    <property type="component" value="Unassembled WGS sequence"/>
</dbReference>
<evidence type="ECO:0000313" key="1">
    <source>
        <dbReference type="EMBL" id="KAL2491850.1"/>
    </source>
</evidence>
<reference evidence="2" key="1">
    <citation type="submission" date="2024-07" db="EMBL/GenBank/DDBJ databases">
        <title>Two chromosome-level genome assemblies of Korean endemic species Abeliophyllum distichum and Forsythia ovata (Oleaceae).</title>
        <authorList>
            <person name="Jang H."/>
        </authorList>
    </citation>
    <scope>NUCLEOTIDE SEQUENCE [LARGE SCALE GENOMIC DNA]</scope>
</reference>